<evidence type="ECO:0000313" key="1">
    <source>
        <dbReference type="EMBL" id="MDQ0474958.1"/>
    </source>
</evidence>
<protein>
    <submittedName>
        <fullName evidence="1">Chemotaxis protein CheZ</fullName>
    </submittedName>
</protein>
<name>A0ABU0JNI5_9HYPH</name>
<organism evidence="1 2">
    <name type="scientific">Labrys wisconsinensis</name>
    <dbReference type="NCBI Taxonomy" id="425677"/>
    <lineage>
        <taxon>Bacteria</taxon>
        <taxon>Pseudomonadati</taxon>
        <taxon>Pseudomonadota</taxon>
        <taxon>Alphaproteobacteria</taxon>
        <taxon>Hyphomicrobiales</taxon>
        <taxon>Xanthobacteraceae</taxon>
        <taxon>Labrys</taxon>
    </lineage>
</organism>
<sequence length="212" mass="23588">MSAAESVHFERVIAYLRERREKEVSLTDVVALAEITAESFTAFFQAMDTAIYRELREIANYITTMKAEIGALQANDLKSRRIPAAGRELDLIVQSTAEATNTIMECAEAIMAADASDAQAYKAFVDDKMILLFEACSFQDITGQRVRKVVDTLQQIEARVTRFAQAINARDAAGYADEAERRREERARALLLHGPQARSEASSQDAIDALFT</sequence>
<dbReference type="EMBL" id="JAUSVX010000028">
    <property type="protein sequence ID" value="MDQ0474958.1"/>
    <property type="molecule type" value="Genomic_DNA"/>
</dbReference>
<keyword evidence="2" id="KW-1185">Reference proteome</keyword>
<dbReference type="Gene3D" id="1.10.287.500">
    <property type="entry name" value="Helix hairpin bin"/>
    <property type="match status" value="1"/>
</dbReference>
<dbReference type="SUPFAM" id="SSF75708">
    <property type="entry name" value="Chemotaxis phosphatase CheZ"/>
    <property type="match status" value="1"/>
</dbReference>
<evidence type="ECO:0000313" key="2">
    <source>
        <dbReference type="Proteomes" id="UP001242480"/>
    </source>
</evidence>
<gene>
    <name evidence="1" type="ORF">QO011_008000</name>
</gene>
<dbReference type="RefSeq" id="WP_307285467.1">
    <property type="nucleotide sequence ID" value="NZ_JAUSVX010000028.1"/>
</dbReference>
<comment type="caution">
    <text evidence="1">The sequence shown here is derived from an EMBL/GenBank/DDBJ whole genome shotgun (WGS) entry which is preliminary data.</text>
</comment>
<reference evidence="1 2" key="1">
    <citation type="submission" date="2023-07" db="EMBL/GenBank/DDBJ databases">
        <title>Genomic Encyclopedia of Type Strains, Phase IV (KMG-IV): sequencing the most valuable type-strain genomes for metagenomic binning, comparative biology and taxonomic classification.</title>
        <authorList>
            <person name="Goeker M."/>
        </authorList>
    </citation>
    <scope>NUCLEOTIDE SEQUENCE [LARGE SCALE GENOMIC DNA]</scope>
    <source>
        <strain evidence="1 2">DSM 19619</strain>
    </source>
</reference>
<dbReference type="Proteomes" id="UP001242480">
    <property type="component" value="Unassembled WGS sequence"/>
</dbReference>
<accession>A0ABU0JNI5</accession>
<proteinExistence type="predicted"/>